<dbReference type="AlphaFoldDB" id="A0AAV4EHP0"/>
<gene>
    <name evidence="2" type="ORF">ElyMa_003528500</name>
</gene>
<evidence type="ECO:0000313" key="3">
    <source>
        <dbReference type="Proteomes" id="UP000762676"/>
    </source>
</evidence>
<feature type="region of interest" description="Disordered" evidence="1">
    <location>
        <begin position="96"/>
        <end position="124"/>
    </location>
</feature>
<protein>
    <submittedName>
        <fullName evidence="2">Uncharacterized protein</fullName>
    </submittedName>
</protein>
<evidence type="ECO:0000256" key="1">
    <source>
        <dbReference type="SAM" id="MobiDB-lite"/>
    </source>
</evidence>
<organism evidence="2 3">
    <name type="scientific">Elysia marginata</name>
    <dbReference type="NCBI Taxonomy" id="1093978"/>
    <lineage>
        <taxon>Eukaryota</taxon>
        <taxon>Metazoa</taxon>
        <taxon>Spiralia</taxon>
        <taxon>Lophotrochozoa</taxon>
        <taxon>Mollusca</taxon>
        <taxon>Gastropoda</taxon>
        <taxon>Heterobranchia</taxon>
        <taxon>Euthyneura</taxon>
        <taxon>Panpulmonata</taxon>
        <taxon>Sacoglossa</taxon>
        <taxon>Placobranchoidea</taxon>
        <taxon>Plakobranchidae</taxon>
        <taxon>Elysia</taxon>
    </lineage>
</organism>
<keyword evidence="3" id="KW-1185">Reference proteome</keyword>
<reference evidence="2 3" key="1">
    <citation type="journal article" date="2021" name="Elife">
        <title>Chloroplast acquisition without the gene transfer in kleptoplastic sea slugs, Plakobranchus ocellatus.</title>
        <authorList>
            <person name="Maeda T."/>
            <person name="Takahashi S."/>
            <person name="Yoshida T."/>
            <person name="Shimamura S."/>
            <person name="Takaki Y."/>
            <person name="Nagai Y."/>
            <person name="Toyoda A."/>
            <person name="Suzuki Y."/>
            <person name="Arimoto A."/>
            <person name="Ishii H."/>
            <person name="Satoh N."/>
            <person name="Nishiyama T."/>
            <person name="Hasebe M."/>
            <person name="Maruyama T."/>
            <person name="Minagawa J."/>
            <person name="Obokata J."/>
            <person name="Shigenobu S."/>
        </authorList>
    </citation>
    <scope>NUCLEOTIDE SEQUENCE [LARGE SCALE GENOMIC DNA]</scope>
</reference>
<dbReference type="EMBL" id="BMAT01007234">
    <property type="protein sequence ID" value="GFR60349.1"/>
    <property type="molecule type" value="Genomic_DNA"/>
</dbReference>
<accession>A0AAV4EHP0</accession>
<comment type="caution">
    <text evidence="2">The sequence shown here is derived from an EMBL/GenBank/DDBJ whole genome shotgun (WGS) entry which is preliminary data.</text>
</comment>
<proteinExistence type="predicted"/>
<sequence length="124" mass="12950">MDGDDNSRSSCCPRLACGWSVFPTLGIEAGLDDLVPQVVMATRFTEAVTLRCALLQAWPLCVCVGAIVCVCPTMIVACPSGGDMPSGGVTRWSISSDGHFSPPQLINAALSPGPGDARAQHEYP</sequence>
<dbReference type="Proteomes" id="UP000762676">
    <property type="component" value="Unassembled WGS sequence"/>
</dbReference>
<evidence type="ECO:0000313" key="2">
    <source>
        <dbReference type="EMBL" id="GFR60349.1"/>
    </source>
</evidence>
<name>A0AAV4EHP0_9GAST</name>